<sequence>VGAAYDLIKPEVNGFMVPEKDVDTLYGAIKRIITDPELERKMGGESKRIIKERYTYKHMISQFREAIETITAKDSEE</sequence>
<reference evidence="1" key="1">
    <citation type="journal article" date="2014" name="Front. Microbiol.">
        <title>High frequency of phylogenetically diverse reductive dehalogenase-homologous genes in deep subseafloor sedimentary metagenomes.</title>
        <authorList>
            <person name="Kawai M."/>
            <person name="Futagami T."/>
            <person name="Toyoda A."/>
            <person name="Takaki Y."/>
            <person name="Nishi S."/>
            <person name="Hori S."/>
            <person name="Arai W."/>
            <person name="Tsubouchi T."/>
            <person name="Morono Y."/>
            <person name="Uchiyama I."/>
            <person name="Ito T."/>
            <person name="Fujiyama A."/>
            <person name="Inagaki F."/>
            <person name="Takami H."/>
        </authorList>
    </citation>
    <scope>NUCLEOTIDE SEQUENCE</scope>
    <source>
        <strain evidence="1">Expedition CK06-06</strain>
    </source>
</reference>
<dbReference type="EMBL" id="BARU01031533">
    <property type="protein sequence ID" value="GAH62145.1"/>
    <property type="molecule type" value="Genomic_DNA"/>
</dbReference>
<comment type="caution">
    <text evidence="1">The sequence shown here is derived from an EMBL/GenBank/DDBJ whole genome shotgun (WGS) entry which is preliminary data.</text>
</comment>
<evidence type="ECO:0000313" key="1">
    <source>
        <dbReference type="EMBL" id="GAH62145.1"/>
    </source>
</evidence>
<organism evidence="1">
    <name type="scientific">marine sediment metagenome</name>
    <dbReference type="NCBI Taxonomy" id="412755"/>
    <lineage>
        <taxon>unclassified sequences</taxon>
        <taxon>metagenomes</taxon>
        <taxon>ecological metagenomes</taxon>
    </lineage>
</organism>
<protein>
    <recommendedName>
        <fullName evidence="2">Glycosyl transferase family 1 domain-containing protein</fullName>
    </recommendedName>
</protein>
<dbReference type="Gene3D" id="3.40.50.2000">
    <property type="entry name" value="Glycogen Phosphorylase B"/>
    <property type="match status" value="2"/>
</dbReference>
<feature type="non-terminal residue" evidence="1">
    <location>
        <position position="1"/>
    </location>
</feature>
<accession>X1HYJ7</accession>
<dbReference type="AlphaFoldDB" id="X1HYJ7"/>
<name>X1HYJ7_9ZZZZ</name>
<dbReference type="SUPFAM" id="SSF53756">
    <property type="entry name" value="UDP-Glycosyltransferase/glycogen phosphorylase"/>
    <property type="match status" value="1"/>
</dbReference>
<proteinExistence type="predicted"/>
<gene>
    <name evidence="1" type="ORF">S03H2_49865</name>
</gene>
<evidence type="ECO:0008006" key="2">
    <source>
        <dbReference type="Google" id="ProtNLM"/>
    </source>
</evidence>